<protein>
    <submittedName>
        <fullName evidence="2">Uncharacterized protein</fullName>
    </submittedName>
</protein>
<feature type="compositionally biased region" description="Low complexity" evidence="1">
    <location>
        <begin position="1"/>
        <end position="13"/>
    </location>
</feature>
<proteinExistence type="predicted"/>
<comment type="caution">
    <text evidence="2">The sequence shown here is derived from an EMBL/GenBank/DDBJ whole genome shotgun (WGS) entry which is preliminary data.</text>
</comment>
<dbReference type="EMBL" id="JBBBZM010000133">
    <property type="protein sequence ID" value="KAL0633226.1"/>
    <property type="molecule type" value="Genomic_DNA"/>
</dbReference>
<evidence type="ECO:0000313" key="2">
    <source>
        <dbReference type="EMBL" id="KAL0633226.1"/>
    </source>
</evidence>
<accession>A0ABR3GBP9</accession>
<sequence>MSNSTTTRARAATGVSPSPGPAAAKRVHRVVSRTAVNSARRARNSTGPNARHRKEAAAILSVLAKATNLRPPPPLPLAFYASAGEGMPFMIPYPRGIKVFVQKPEASSPLERETLWNTQFNGRRSGSGLAAAIDAIGAETKESRGKPRGNVSFTEGPKTIELDLADTTRMLRSTAL</sequence>
<organism evidence="2 3">
    <name type="scientific">Discina gigas</name>
    <dbReference type="NCBI Taxonomy" id="1032678"/>
    <lineage>
        <taxon>Eukaryota</taxon>
        <taxon>Fungi</taxon>
        <taxon>Dikarya</taxon>
        <taxon>Ascomycota</taxon>
        <taxon>Pezizomycotina</taxon>
        <taxon>Pezizomycetes</taxon>
        <taxon>Pezizales</taxon>
        <taxon>Discinaceae</taxon>
        <taxon>Discina</taxon>
    </lineage>
</organism>
<name>A0ABR3GBP9_9PEZI</name>
<evidence type="ECO:0000256" key="1">
    <source>
        <dbReference type="SAM" id="MobiDB-lite"/>
    </source>
</evidence>
<dbReference type="Proteomes" id="UP001447188">
    <property type="component" value="Unassembled WGS sequence"/>
</dbReference>
<reference evidence="2 3" key="1">
    <citation type="submission" date="2024-02" db="EMBL/GenBank/DDBJ databases">
        <title>Discinaceae phylogenomics.</title>
        <authorList>
            <person name="Dirks A.C."/>
            <person name="James T.Y."/>
        </authorList>
    </citation>
    <scope>NUCLEOTIDE SEQUENCE [LARGE SCALE GENOMIC DNA]</scope>
    <source>
        <strain evidence="2 3">ACD0624</strain>
    </source>
</reference>
<gene>
    <name evidence="2" type="ORF">Q9L58_007910</name>
</gene>
<feature type="region of interest" description="Disordered" evidence="1">
    <location>
        <begin position="1"/>
        <end position="28"/>
    </location>
</feature>
<keyword evidence="3" id="KW-1185">Reference proteome</keyword>
<evidence type="ECO:0000313" key="3">
    <source>
        <dbReference type="Proteomes" id="UP001447188"/>
    </source>
</evidence>